<organism evidence="1 2">
    <name type="scientific">Stentor coeruleus</name>
    <dbReference type="NCBI Taxonomy" id="5963"/>
    <lineage>
        <taxon>Eukaryota</taxon>
        <taxon>Sar</taxon>
        <taxon>Alveolata</taxon>
        <taxon>Ciliophora</taxon>
        <taxon>Postciliodesmatophora</taxon>
        <taxon>Heterotrichea</taxon>
        <taxon>Heterotrichida</taxon>
        <taxon>Stentoridae</taxon>
        <taxon>Stentor</taxon>
    </lineage>
</organism>
<evidence type="ECO:0000313" key="2">
    <source>
        <dbReference type="Proteomes" id="UP000187209"/>
    </source>
</evidence>
<gene>
    <name evidence="1" type="ORF">SteCoe_3414</name>
</gene>
<reference evidence="1 2" key="1">
    <citation type="submission" date="2016-11" db="EMBL/GenBank/DDBJ databases">
        <title>The macronuclear genome of Stentor coeruleus: a giant cell with tiny introns.</title>
        <authorList>
            <person name="Slabodnick M."/>
            <person name="Ruby J.G."/>
            <person name="Reiff S.B."/>
            <person name="Swart E.C."/>
            <person name="Gosai S."/>
            <person name="Prabakaran S."/>
            <person name="Witkowska E."/>
            <person name="Larue G.E."/>
            <person name="Fisher S."/>
            <person name="Freeman R.M."/>
            <person name="Gunawardena J."/>
            <person name="Chu W."/>
            <person name="Stover N.A."/>
            <person name="Gregory B.D."/>
            <person name="Nowacki M."/>
            <person name="Derisi J."/>
            <person name="Roy S.W."/>
            <person name="Marshall W.F."/>
            <person name="Sood P."/>
        </authorList>
    </citation>
    <scope>NUCLEOTIDE SEQUENCE [LARGE SCALE GENOMIC DNA]</scope>
    <source>
        <strain evidence="1">WM001</strain>
    </source>
</reference>
<dbReference type="OrthoDB" id="313347at2759"/>
<sequence length="207" mass="24846">MIIQFPWTERWLNGAEYEHMIKFYNEYMSELCLQIYFEHPSLIYTSPSHGLIYYLKSQSLRDLGFPRIKGLKKPFKWKKMNFITNLPKQKPRVTYLVATGKLSQLCYRMHIVYYKEQYPILCHMLRIQNHFKIGVGIPSRQHFKENFKGYSEERNEKFCEDNKSVVIELDEDVAMHPLKKDALMYMVCRFRGSLEELGDNVTNKCKY</sequence>
<proteinExistence type="predicted"/>
<keyword evidence="2" id="KW-1185">Reference proteome</keyword>
<dbReference type="AlphaFoldDB" id="A0A1R2CX39"/>
<dbReference type="EMBL" id="MPUH01000040">
    <property type="protein sequence ID" value="OMJ93578.1"/>
    <property type="molecule type" value="Genomic_DNA"/>
</dbReference>
<dbReference type="Proteomes" id="UP000187209">
    <property type="component" value="Unassembled WGS sequence"/>
</dbReference>
<accession>A0A1R2CX39</accession>
<name>A0A1R2CX39_9CILI</name>
<protein>
    <submittedName>
        <fullName evidence="1">Uncharacterized protein</fullName>
    </submittedName>
</protein>
<comment type="caution">
    <text evidence="1">The sequence shown here is derived from an EMBL/GenBank/DDBJ whole genome shotgun (WGS) entry which is preliminary data.</text>
</comment>
<evidence type="ECO:0000313" key="1">
    <source>
        <dbReference type="EMBL" id="OMJ93578.1"/>
    </source>
</evidence>